<keyword evidence="7" id="KW-0812">Transmembrane</keyword>
<dbReference type="PANTHER" id="PTHR35993:SF1">
    <property type="entry name" value="OUTER ENVELOPE PORE PROTEIN 21B, CHLOROPLASTIC"/>
    <property type="match status" value="1"/>
</dbReference>
<keyword evidence="9" id="KW-0472">Membrane</keyword>
<dbReference type="GO" id="GO:0044070">
    <property type="term" value="P:regulation of monoatomic anion transport"/>
    <property type="evidence" value="ECO:0007669"/>
    <property type="project" value="InterPro"/>
</dbReference>
<keyword evidence="6" id="KW-0934">Plastid</keyword>
<accession>A0AAW1RLM8</accession>
<evidence type="ECO:0000313" key="11">
    <source>
        <dbReference type="EMBL" id="KAK9834505.1"/>
    </source>
</evidence>
<comment type="caution">
    <text evidence="11">The sequence shown here is derived from an EMBL/GenBank/DDBJ whole genome shotgun (WGS) entry which is preliminary data.</text>
</comment>
<evidence type="ECO:0000256" key="4">
    <source>
        <dbReference type="ARBA" id="ARBA00022448"/>
    </source>
</evidence>
<reference evidence="11 12" key="1">
    <citation type="journal article" date="2024" name="Nat. Commun.">
        <title>Phylogenomics reveals the evolutionary origins of lichenization in chlorophyte algae.</title>
        <authorList>
            <person name="Puginier C."/>
            <person name="Libourel C."/>
            <person name="Otte J."/>
            <person name="Skaloud P."/>
            <person name="Haon M."/>
            <person name="Grisel S."/>
            <person name="Petersen M."/>
            <person name="Berrin J.G."/>
            <person name="Delaux P.M."/>
            <person name="Dal Grande F."/>
            <person name="Keller J."/>
        </authorList>
    </citation>
    <scope>NUCLEOTIDE SEQUENCE [LARGE SCALE GENOMIC DNA]</scope>
    <source>
        <strain evidence="11 12">SAG 2145</strain>
    </source>
</reference>
<evidence type="ECO:0000256" key="8">
    <source>
        <dbReference type="ARBA" id="ARBA00023065"/>
    </source>
</evidence>
<dbReference type="AlphaFoldDB" id="A0AAW1RLM8"/>
<dbReference type="Proteomes" id="UP001438707">
    <property type="component" value="Unassembled WGS sequence"/>
</dbReference>
<protein>
    <recommendedName>
        <fullName evidence="13">TonB-dependent receptor-like beta-barrel domain-containing protein</fullName>
    </recommendedName>
</protein>
<dbReference type="InterPro" id="IPR034575">
    <property type="entry name" value="OEP21"/>
</dbReference>
<comment type="function">
    <text evidence="10">Voltage-dependent rectifying anion channel that facilitates the translocation between chloroplast and cytoplasm of phosphorylated carbohydrates such as triosephosphate, 3-phosphoglycerate and inorganic phosphate (Pi) depending of ATP to triosephosphate ratio in the plastidial intermembrane space; in high triosephosphate/ATP conditions (e.g. photosynthesis), export of triosphosphate from chloroplast (outward rectifying channels), but in high ATP/triosephosphate conditions (e.g. dark phase), import of phosphosolutes (inward rectifying channels).</text>
</comment>
<dbReference type="GO" id="GO:0034426">
    <property type="term" value="C:etioplast membrane"/>
    <property type="evidence" value="ECO:0007669"/>
    <property type="project" value="UniProtKB-SubCell"/>
</dbReference>
<evidence type="ECO:0000256" key="6">
    <source>
        <dbReference type="ARBA" id="ARBA00022640"/>
    </source>
</evidence>
<comment type="similarity">
    <text evidence="3">Belongs to the plastid outer envelope porin OEP21 (TC 1.B.29) family.</text>
</comment>
<evidence type="ECO:0000313" key="12">
    <source>
        <dbReference type="Proteomes" id="UP001438707"/>
    </source>
</evidence>
<dbReference type="GO" id="GO:0008308">
    <property type="term" value="F:voltage-gated monoatomic anion channel activity"/>
    <property type="evidence" value="ECO:0007669"/>
    <property type="project" value="InterPro"/>
</dbReference>
<keyword evidence="12" id="KW-1185">Reference proteome</keyword>
<evidence type="ECO:0000256" key="2">
    <source>
        <dbReference type="ARBA" id="ARBA00004441"/>
    </source>
</evidence>
<evidence type="ECO:0000256" key="9">
    <source>
        <dbReference type="ARBA" id="ARBA00023136"/>
    </source>
</evidence>
<evidence type="ECO:0000256" key="7">
    <source>
        <dbReference type="ARBA" id="ARBA00022692"/>
    </source>
</evidence>
<proteinExistence type="inferred from homology"/>
<evidence type="ECO:0000256" key="3">
    <source>
        <dbReference type="ARBA" id="ARBA00009945"/>
    </source>
</evidence>
<organism evidence="11 12">
    <name type="scientific">Apatococcus lobatus</name>
    <dbReference type="NCBI Taxonomy" id="904363"/>
    <lineage>
        <taxon>Eukaryota</taxon>
        <taxon>Viridiplantae</taxon>
        <taxon>Chlorophyta</taxon>
        <taxon>core chlorophytes</taxon>
        <taxon>Trebouxiophyceae</taxon>
        <taxon>Chlorellales</taxon>
        <taxon>Chlorellaceae</taxon>
        <taxon>Apatococcus</taxon>
    </lineage>
</organism>
<evidence type="ECO:0000256" key="10">
    <source>
        <dbReference type="ARBA" id="ARBA00024941"/>
    </source>
</evidence>
<comment type="subcellular location">
    <subcellularLocation>
        <location evidence="1">Plastid</location>
        <location evidence="1">Chloroplast outer membrane</location>
        <topology evidence="1">Multi-pass membrane protein</topology>
    </subcellularLocation>
    <subcellularLocation>
        <location evidence="2">Plastid</location>
        <location evidence="2">Etioplast membrane</location>
        <topology evidence="2">Multi-pass membrane protein</topology>
    </subcellularLocation>
</comment>
<keyword evidence="5" id="KW-0150">Chloroplast</keyword>
<keyword evidence="8" id="KW-0406">Ion transport</keyword>
<keyword evidence="4" id="KW-0813">Transport</keyword>
<dbReference type="EMBL" id="JALJOS010000009">
    <property type="protein sequence ID" value="KAK9834505.1"/>
    <property type="molecule type" value="Genomic_DNA"/>
</dbReference>
<sequence>MESSLVFDNNSRSLGLAFKERLRESENEVELKVAGLLNTKTGRLDAFGSLRKFVFLGGQLPSRNPYLRPAAEKRRTRFELGVSYDLRSEVSVARLGARKNFQLGDRKGPWLKLRTDADLDIQRQKPFARGRVELTKDIFDFSTTQDLRIRLGCDATVSQAGNDTIVQVNPYGQIRENNWSLNTDFKGFFGVRYDL</sequence>
<evidence type="ECO:0000256" key="1">
    <source>
        <dbReference type="ARBA" id="ARBA00004396"/>
    </source>
</evidence>
<name>A0AAW1RLM8_9CHLO</name>
<evidence type="ECO:0008006" key="13">
    <source>
        <dbReference type="Google" id="ProtNLM"/>
    </source>
</evidence>
<dbReference type="GO" id="GO:0009707">
    <property type="term" value="C:chloroplast outer membrane"/>
    <property type="evidence" value="ECO:0007669"/>
    <property type="project" value="UniProtKB-SubCell"/>
</dbReference>
<gene>
    <name evidence="11" type="ORF">WJX74_003290</name>
</gene>
<dbReference type="PANTHER" id="PTHR35993">
    <property type="entry name" value="OUTER ENVELOPE PORE PROTEIN 21B, CHLOROPLASTIC"/>
    <property type="match status" value="1"/>
</dbReference>
<evidence type="ECO:0000256" key="5">
    <source>
        <dbReference type="ARBA" id="ARBA00022528"/>
    </source>
</evidence>